<evidence type="ECO:0000313" key="1">
    <source>
        <dbReference type="EMBL" id="GFS35191.1"/>
    </source>
</evidence>
<accession>A0A8X6JJ33</accession>
<name>A0A8X6JJ33_NEPPI</name>
<gene>
    <name evidence="1" type="ORF">NPIL_552181</name>
</gene>
<proteinExistence type="predicted"/>
<comment type="caution">
    <text evidence="1">The sequence shown here is derived from an EMBL/GenBank/DDBJ whole genome shotgun (WGS) entry which is preliminary data.</text>
</comment>
<keyword evidence="2" id="KW-1185">Reference proteome</keyword>
<dbReference type="AlphaFoldDB" id="A0A8X6JJ33"/>
<organism evidence="1 2">
    <name type="scientific">Nephila pilipes</name>
    <name type="common">Giant wood spider</name>
    <name type="synonym">Nephila maculata</name>
    <dbReference type="NCBI Taxonomy" id="299642"/>
    <lineage>
        <taxon>Eukaryota</taxon>
        <taxon>Metazoa</taxon>
        <taxon>Ecdysozoa</taxon>
        <taxon>Arthropoda</taxon>
        <taxon>Chelicerata</taxon>
        <taxon>Arachnida</taxon>
        <taxon>Araneae</taxon>
        <taxon>Araneomorphae</taxon>
        <taxon>Entelegynae</taxon>
        <taxon>Araneoidea</taxon>
        <taxon>Nephilidae</taxon>
        <taxon>Nephila</taxon>
    </lineage>
</organism>
<dbReference type="EMBL" id="BMAW01042636">
    <property type="protein sequence ID" value="GFS35191.1"/>
    <property type="molecule type" value="Genomic_DNA"/>
</dbReference>
<sequence>MAFRSLIRGLRHTFRLRSRLRKLRFVIRDNRPLSTAICQQYENSYVPGKASTNLNQYKIVVPAGARQAGAAGKCETPGQQRLYRGLPASRCCVFGKATGNARPVRFSAACACAPAVAASAALLARFQAQHVLAHASEAAVRRAAARFCRKVRRSGMQCLLCVTAARYGGVQFVYPYESL</sequence>
<evidence type="ECO:0000313" key="2">
    <source>
        <dbReference type="Proteomes" id="UP000887013"/>
    </source>
</evidence>
<reference evidence="1" key="1">
    <citation type="submission" date="2020-08" db="EMBL/GenBank/DDBJ databases">
        <title>Multicomponent nature underlies the extraordinary mechanical properties of spider dragline silk.</title>
        <authorList>
            <person name="Kono N."/>
            <person name="Nakamura H."/>
            <person name="Mori M."/>
            <person name="Yoshida Y."/>
            <person name="Ohtoshi R."/>
            <person name="Malay A.D."/>
            <person name="Moran D.A.P."/>
            <person name="Tomita M."/>
            <person name="Numata K."/>
            <person name="Arakawa K."/>
        </authorList>
    </citation>
    <scope>NUCLEOTIDE SEQUENCE</scope>
</reference>
<protein>
    <submittedName>
        <fullName evidence="1">Uncharacterized protein</fullName>
    </submittedName>
</protein>
<dbReference type="Proteomes" id="UP000887013">
    <property type="component" value="Unassembled WGS sequence"/>
</dbReference>